<name>A0A0M9GAY4_LEPPY</name>
<feature type="compositionally biased region" description="Low complexity" evidence="1">
    <location>
        <begin position="246"/>
        <end position="275"/>
    </location>
</feature>
<dbReference type="InterPro" id="IPR058803">
    <property type="entry name" value="PH_38"/>
</dbReference>
<dbReference type="Pfam" id="PF26289">
    <property type="entry name" value="PH_38"/>
    <property type="match status" value="1"/>
</dbReference>
<feature type="compositionally biased region" description="Pro residues" evidence="1">
    <location>
        <begin position="235"/>
        <end position="245"/>
    </location>
</feature>
<feature type="compositionally biased region" description="Low complexity" evidence="1">
    <location>
        <begin position="609"/>
        <end position="623"/>
    </location>
</feature>
<dbReference type="GeneID" id="26900895"/>
<feature type="domain" description="Kinetoplastid PH-like" evidence="2">
    <location>
        <begin position="674"/>
        <end position="845"/>
    </location>
</feature>
<dbReference type="RefSeq" id="XP_015664869.1">
    <property type="nucleotide sequence ID" value="XM_015796861.1"/>
</dbReference>
<evidence type="ECO:0000256" key="1">
    <source>
        <dbReference type="SAM" id="MobiDB-lite"/>
    </source>
</evidence>
<feature type="region of interest" description="Disordered" evidence="1">
    <location>
        <begin position="229"/>
        <end position="275"/>
    </location>
</feature>
<accession>A0A0M9GAY4</accession>
<comment type="caution">
    <text evidence="3">The sequence shown here is derived from an EMBL/GenBank/DDBJ whole genome shotgun (WGS) entry which is preliminary data.</text>
</comment>
<feature type="compositionally biased region" description="Basic and acidic residues" evidence="1">
    <location>
        <begin position="158"/>
        <end position="185"/>
    </location>
</feature>
<keyword evidence="4" id="KW-1185">Reference proteome</keyword>
<evidence type="ECO:0000313" key="3">
    <source>
        <dbReference type="EMBL" id="KPA86429.1"/>
    </source>
</evidence>
<dbReference type="Proteomes" id="UP000037923">
    <property type="component" value="Unassembled WGS sequence"/>
</dbReference>
<feature type="compositionally biased region" description="Polar residues" evidence="1">
    <location>
        <begin position="130"/>
        <end position="144"/>
    </location>
</feature>
<dbReference type="RefSeq" id="XP_015664868.1">
    <property type="nucleotide sequence ID" value="XM_015796860.1"/>
</dbReference>
<dbReference type="OrthoDB" id="266923at2759"/>
<sequence>MTVHLDDWSLSGLSGAMDWTVILPPAVSGGTASSSSTVEQSHFYPALYTELTPTVLTGSESASTTAAAEPLVYARVSSIVRVEKVGPRQLRLRQQLGSPGSHRLLFLTASSATACDEWWRVLHRLTYNNGTVDNSTVDATSNSGLGEGVVRSRNSSDGGKDDEPWRQRRDSGTQSEDAPKPRAEDVNDESTWRSSAPPSRDINDVSELKHLLLSPTPPSTLSAVRPSLHLSAQPPRTPPPPPPFSTPSSQITSQILRQPATSAPPSSSTAASLSASTIDTLTATSSLHALAATAEADAAAAKKQRHFHRRRHRQVNPAAATSASAGAAVLPPSRAPGPPLVVLRATRSEATQTRTAAPVTAVPGPAKPVVAPPLNSLVEDENREEEAAAARWTTATPRRGSEPPPSRSTSSTLAAQTKSAQLPYTRKESFSATLSNPSATEEQPTPPPRVAIDAVRSEAAPFFTADGNVFADAATAASESRRYLEPTELQMDVKGHSASPLPEQNNSLSVPAWKATSALRATTTARDSLLYEPIHIDTAAVPRARSTSPPALAACHLNTRPLSNSTVRPLSWYGHGVAPSYTPRLAYSSPLPYSRGENTGSLLHPYHDSGGSRWRHSSSPSSPARRDGRRPHRRRSPNALTAKPSSSSSRLLRSRSASPLRRPSAFDVSPLLSVIATPHLFLKYPVQTSSAGSNGTPASAVPHDDSTATYVFVTTDEDCVVTVPAGRFKECVADAKLLKEHAALHNHRSPGSFSMPSMPIGVRSYERAKHFFGEDHCRAIRMTDVDRVTRGNEEPLILLNRVQRERFRDASKLVCIISPTHAFLVEATNSTEAEWYVRSWKKYLRARRKPRSNLRDIGY</sequence>
<dbReference type="VEuPathDB" id="TriTrypDB:LpyrH10_01_5980"/>
<feature type="compositionally biased region" description="Basic residues" evidence="1">
    <location>
        <begin position="627"/>
        <end position="636"/>
    </location>
</feature>
<dbReference type="EMBL" id="LGTL01000001">
    <property type="protein sequence ID" value="KPA86429.1"/>
    <property type="molecule type" value="Genomic_DNA"/>
</dbReference>
<organism evidence="3 4">
    <name type="scientific">Leptomonas pyrrhocoris</name>
    <name type="common">Firebug parasite</name>
    <dbReference type="NCBI Taxonomy" id="157538"/>
    <lineage>
        <taxon>Eukaryota</taxon>
        <taxon>Discoba</taxon>
        <taxon>Euglenozoa</taxon>
        <taxon>Kinetoplastea</taxon>
        <taxon>Metakinetoplastina</taxon>
        <taxon>Trypanosomatida</taxon>
        <taxon>Trypanosomatidae</taxon>
        <taxon>Leishmaniinae</taxon>
        <taxon>Leptomonas</taxon>
    </lineage>
</organism>
<feature type="region of interest" description="Disordered" evidence="1">
    <location>
        <begin position="130"/>
        <end position="202"/>
    </location>
</feature>
<feature type="region of interest" description="Disordered" evidence="1">
    <location>
        <begin position="294"/>
        <end position="449"/>
    </location>
</feature>
<dbReference type="AlphaFoldDB" id="A0A0M9GAY4"/>
<feature type="compositionally biased region" description="Low complexity" evidence="1">
    <location>
        <begin position="350"/>
        <end position="373"/>
    </location>
</feature>
<proteinExistence type="predicted"/>
<gene>
    <name evidence="3" type="ORF">ABB37_00598</name>
</gene>
<feature type="compositionally biased region" description="Polar residues" evidence="1">
    <location>
        <begin position="413"/>
        <end position="422"/>
    </location>
</feature>
<feature type="compositionally biased region" description="Low complexity" evidence="1">
    <location>
        <begin position="644"/>
        <end position="661"/>
    </location>
</feature>
<reference evidence="3 4" key="1">
    <citation type="submission" date="2015-07" db="EMBL/GenBank/DDBJ databases">
        <title>High-quality genome of monoxenous trypanosomatid Leptomonas pyrrhocoris.</title>
        <authorList>
            <person name="Flegontov P."/>
            <person name="Butenko A."/>
            <person name="Firsov S."/>
            <person name="Vlcek C."/>
            <person name="Logacheva M.D."/>
            <person name="Field M."/>
            <person name="Filatov D."/>
            <person name="Flegontova O."/>
            <person name="Gerasimov E."/>
            <person name="Jackson A.P."/>
            <person name="Kelly S."/>
            <person name="Opperdoes F."/>
            <person name="O'Reilly A."/>
            <person name="Votypka J."/>
            <person name="Yurchenko V."/>
            <person name="Lukes J."/>
        </authorList>
    </citation>
    <scope>NUCLEOTIDE SEQUENCE [LARGE SCALE GENOMIC DNA]</scope>
    <source>
        <strain evidence="3">H10</strain>
    </source>
</reference>
<feature type="compositionally biased region" description="Low complexity" evidence="1">
    <location>
        <begin position="389"/>
        <end position="398"/>
    </location>
</feature>
<feature type="compositionally biased region" description="Polar residues" evidence="1">
    <location>
        <begin position="430"/>
        <end position="443"/>
    </location>
</feature>
<feature type="region of interest" description="Disordered" evidence="1">
    <location>
        <begin position="598"/>
        <end position="661"/>
    </location>
</feature>
<feature type="compositionally biased region" description="Low complexity" evidence="1">
    <location>
        <begin position="318"/>
        <end position="328"/>
    </location>
</feature>
<dbReference type="OMA" id="SKMICIA"/>
<dbReference type="EMBL" id="LGTL01000001">
    <property type="protein sequence ID" value="KPA86430.1"/>
    <property type="molecule type" value="Genomic_DNA"/>
</dbReference>
<evidence type="ECO:0000313" key="4">
    <source>
        <dbReference type="Proteomes" id="UP000037923"/>
    </source>
</evidence>
<evidence type="ECO:0000259" key="2">
    <source>
        <dbReference type="Pfam" id="PF26289"/>
    </source>
</evidence>
<protein>
    <recommendedName>
        <fullName evidence="2">Kinetoplastid PH-like domain-containing protein</fullName>
    </recommendedName>
</protein>
<feature type="compositionally biased region" description="Basic residues" evidence="1">
    <location>
        <begin position="302"/>
        <end position="314"/>
    </location>
</feature>